<dbReference type="GO" id="GO:0016973">
    <property type="term" value="P:poly(A)+ mRNA export from nucleus"/>
    <property type="evidence" value="ECO:0000318"/>
    <property type="project" value="GO_Central"/>
</dbReference>
<proteinExistence type="predicted"/>
<dbReference type="PANTHER" id="PTHR33416">
    <property type="entry name" value="NUCLEAR PORE COMPLEX PROTEIN NUP1"/>
    <property type="match status" value="1"/>
</dbReference>
<reference evidence="2" key="2">
    <citation type="submission" date="2020-06" db="EMBL/GenBank/DDBJ databases">
        <title>Helianthus annuus Genome sequencing and assembly Release 2.</title>
        <authorList>
            <person name="Gouzy J."/>
            <person name="Langlade N."/>
            <person name="Munos S."/>
        </authorList>
    </citation>
    <scope>NUCLEOTIDE SEQUENCE</scope>
    <source>
        <tissue evidence="2">Leaves</tissue>
    </source>
</reference>
<feature type="region of interest" description="Disordered" evidence="1">
    <location>
        <begin position="1"/>
        <end position="27"/>
    </location>
</feature>
<feature type="compositionally biased region" description="Gly residues" evidence="1">
    <location>
        <begin position="851"/>
        <end position="862"/>
    </location>
</feature>
<accession>A0A9K3HGC3</accession>
<feature type="compositionally biased region" description="Low complexity" evidence="1">
    <location>
        <begin position="520"/>
        <end position="533"/>
    </location>
</feature>
<feature type="compositionally biased region" description="Basic residues" evidence="1">
    <location>
        <begin position="867"/>
        <end position="880"/>
    </location>
</feature>
<dbReference type="EMBL" id="MNCJ02000327">
    <property type="protein sequence ID" value="KAF5777808.1"/>
    <property type="molecule type" value="Genomic_DNA"/>
</dbReference>
<sequence length="880" mass="93160">MATPGDVTAPYQTTGAGGKLRKKPTRRSIPYDRPLTALKNSNSSLLKKLVDPASRLVYDGARRLFEVFRKHLPPLSLQRPLGFCFGINEEPHNTPKDERRSDSLANTAAATGISELEQMLQEETFSRSEIQRLTSLLHSRTTESPSDSLEKAARGNFHAAISTPIVASKVIKEISSPAELTKSYMGSRSKLIQRTPITPAAQKAANSLRDLENGFMTPRSRGRSAMYTMARTPYTRSPIFSQKGIRSDYVHDAASTSSRLGHEGKMALKRNSSVLDDVIGSGGPLRRIRQKANVSSQRDKKELGCTVFQQDGSSQNLVLYKETEPKVSGYASVPAKSTQTANKILQHLEKPSPKEKNKTEAIVSRKFPVPTSMLTLVSDESTGSLKGKAPVGFTDLPSKVQEEPPRKKRATDYTFKIDDDIHDNGHVSFSLVKNNKPESSIADIIKTPSPPEVSETHTLVENNNNLILPEIAKVTQHAEVIHSSVLPQSTLQTGNIAPEKDSSSLSFVKTAENVTPAPFSASEPSELELMSSSDQKTNYSTSVNGNGNHQKSTGGSFLFGTATENLSAPFPAPASTSAAISTATTASTAVFTAATTTAANFSTSVPPTVFSFGSTYSTALTTSTAETANTTTTTTTTSPFSAITTTTTGSSLFGFSSPAATITTTASQPSGSFLNITNGSQTNTLASSSGTLFGSSPSFDIGSLGPTSETKSGHSASGPTTNIFGSTWQQPQNSSTLSSVFAFGASPTPTPTPSFATGGATSSSFAGLPVFGAVATSPNNNNDDQMSMEDSMAEDSMQTQSPVSPFGQASVGATPAPTQTLTPTVVPFQFGGQSNQATAPQNSFQSSSFNGGVGSFSLGSGGEKSNRRIVRVMKSKNRKK</sequence>
<feature type="compositionally biased region" description="Polar residues" evidence="1">
    <location>
        <begin position="705"/>
        <end position="731"/>
    </location>
</feature>
<protein>
    <submittedName>
        <fullName evidence="2">Uncharacterized protein</fullName>
    </submittedName>
</protein>
<dbReference type="PANTHER" id="PTHR33416:SF32">
    <property type="entry name" value="NUCLEAR PORE COMPLEX PROTEIN NUP1"/>
    <property type="match status" value="1"/>
</dbReference>
<organism evidence="2 3">
    <name type="scientific">Helianthus annuus</name>
    <name type="common">Common sunflower</name>
    <dbReference type="NCBI Taxonomy" id="4232"/>
    <lineage>
        <taxon>Eukaryota</taxon>
        <taxon>Viridiplantae</taxon>
        <taxon>Streptophyta</taxon>
        <taxon>Embryophyta</taxon>
        <taxon>Tracheophyta</taxon>
        <taxon>Spermatophyta</taxon>
        <taxon>Magnoliopsida</taxon>
        <taxon>eudicotyledons</taxon>
        <taxon>Gunneridae</taxon>
        <taxon>Pentapetalae</taxon>
        <taxon>asterids</taxon>
        <taxon>campanulids</taxon>
        <taxon>Asterales</taxon>
        <taxon>Asteraceae</taxon>
        <taxon>Asteroideae</taxon>
        <taxon>Heliantheae alliance</taxon>
        <taxon>Heliantheae</taxon>
        <taxon>Helianthus</taxon>
    </lineage>
</organism>
<keyword evidence="3" id="KW-1185">Reference proteome</keyword>
<evidence type="ECO:0000256" key="1">
    <source>
        <dbReference type="SAM" id="MobiDB-lite"/>
    </source>
</evidence>
<evidence type="ECO:0000313" key="3">
    <source>
        <dbReference type="Proteomes" id="UP000215914"/>
    </source>
</evidence>
<dbReference type="Proteomes" id="UP000215914">
    <property type="component" value="Unassembled WGS sequence"/>
</dbReference>
<gene>
    <name evidence="2" type="ORF">HanXRQr2_Chr12g0540021</name>
</gene>
<dbReference type="Gramene" id="mRNA:HanXRQr2_Chr12g0540021">
    <property type="protein sequence ID" value="mRNA:HanXRQr2_Chr12g0540021"/>
    <property type="gene ID" value="HanXRQr2_Chr12g0540021"/>
</dbReference>
<dbReference type="GO" id="GO:0071763">
    <property type="term" value="P:nuclear membrane organization"/>
    <property type="evidence" value="ECO:0000318"/>
    <property type="project" value="GO_Central"/>
</dbReference>
<feature type="compositionally biased region" description="Polar residues" evidence="1">
    <location>
        <begin position="831"/>
        <end position="842"/>
    </location>
</feature>
<feature type="region of interest" description="Disordered" evidence="1">
    <location>
        <begin position="516"/>
        <end position="556"/>
    </location>
</feature>
<feature type="region of interest" description="Disordered" evidence="1">
    <location>
        <begin position="704"/>
        <end position="731"/>
    </location>
</feature>
<evidence type="ECO:0000313" key="2">
    <source>
        <dbReference type="EMBL" id="KAF5777808.1"/>
    </source>
</evidence>
<dbReference type="GO" id="GO:0005635">
    <property type="term" value="C:nuclear envelope"/>
    <property type="evidence" value="ECO:0000318"/>
    <property type="project" value="GO_Central"/>
</dbReference>
<name>A0A9K3HGC3_HELAN</name>
<feature type="region of interest" description="Disordered" evidence="1">
    <location>
        <begin position="388"/>
        <end position="409"/>
    </location>
</feature>
<feature type="region of interest" description="Disordered" evidence="1">
    <location>
        <begin position="831"/>
        <end position="880"/>
    </location>
</feature>
<feature type="compositionally biased region" description="Polar residues" evidence="1">
    <location>
        <begin position="534"/>
        <end position="555"/>
    </location>
</feature>
<dbReference type="AlphaFoldDB" id="A0A9K3HGC3"/>
<comment type="caution">
    <text evidence="2">The sequence shown here is derived from an EMBL/GenBank/DDBJ whole genome shotgun (WGS) entry which is preliminary data.</text>
</comment>
<reference evidence="2" key="1">
    <citation type="journal article" date="2017" name="Nature">
        <title>The sunflower genome provides insights into oil metabolism, flowering and Asterid evolution.</title>
        <authorList>
            <person name="Badouin H."/>
            <person name="Gouzy J."/>
            <person name="Grassa C.J."/>
            <person name="Murat F."/>
            <person name="Staton S.E."/>
            <person name="Cottret L."/>
            <person name="Lelandais-Briere C."/>
            <person name="Owens G.L."/>
            <person name="Carrere S."/>
            <person name="Mayjonade B."/>
            <person name="Legrand L."/>
            <person name="Gill N."/>
            <person name="Kane N.C."/>
            <person name="Bowers J.E."/>
            <person name="Hubner S."/>
            <person name="Bellec A."/>
            <person name="Berard A."/>
            <person name="Berges H."/>
            <person name="Blanchet N."/>
            <person name="Boniface M.C."/>
            <person name="Brunel D."/>
            <person name="Catrice O."/>
            <person name="Chaidir N."/>
            <person name="Claudel C."/>
            <person name="Donnadieu C."/>
            <person name="Faraut T."/>
            <person name="Fievet G."/>
            <person name="Helmstetter N."/>
            <person name="King M."/>
            <person name="Knapp S.J."/>
            <person name="Lai Z."/>
            <person name="Le Paslier M.C."/>
            <person name="Lippi Y."/>
            <person name="Lorenzon L."/>
            <person name="Mandel J.R."/>
            <person name="Marage G."/>
            <person name="Marchand G."/>
            <person name="Marquand E."/>
            <person name="Bret-Mestries E."/>
            <person name="Morien E."/>
            <person name="Nambeesan S."/>
            <person name="Nguyen T."/>
            <person name="Pegot-Espagnet P."/>
            <person name="Pouilly N."/>
            <person name="Raftis F."/>
            <person name="Sallet E."/>
            <person name="Schiex T."/>
            <person name="Thomas J."/>
            <person name="Vandecasteele C."/>
            <person name="Vares D."/>
            <person name="Vear F."/>
            <person name="Vautrin S."/>
            <person name="Crespi M."/>
            <person name="Mangin B."/>
            <person name="Burke J.M."/>
            <person name="Salse J."/>
            <person name="Munos S."/>
            <person name="Vincourt P."/>
            <person name="Rieseberg L.H."/>
            <person name="Langlade N.B."/>
        </authorList>
    </citation>
    <scope>NUCLEOTIDE SEQUENCE</scope>
    <source>
        <tissue evidence="2">Leaves</tissue>
    </source>
</reference>